<reference evidence="1" key="2">
    <citation type="journal article" date="2015" name="Fish Shellfish Immunol.">
        <title>Early steps in the European eel (Anguilla anguilla)-Vibrio vulnificus interaction in the gills: Role of the RtxA13 toxin.</title>
        <authorList>
            <person name="Callol A."/>
            <person name="Pajuelo D."/>
            <person name="Ebbesson L."/>
            <person name="Teles M."/>
            <person name="MacKenzie S."/>
            <person name="Amaro C."/>
        </authorList>
    </citation>
    <scope>NUCLEOTIDE SEQUENCE</scope>
</reference>
<dbReference type="EMBL" id="GBXM01051355">
    <property type="protein sequence ID" value="JAH57222.1"/>
    <property type="molecule type" value="Transcribed_RNA"/>
</dbReference>
<protein>
    <submittedName>
        <fullName evidence="1">Uncharacterized protein</fullName>
    </submittedName>
</protein>
<dbReference type="AlphaFoldDB" id="A0A0E9TUU6"/>
<proteinExistence type="predicted"/>
<accession>A0A0E9TUU6</accession>
<evidence type="ECO:0000313" key="1">
    <source>
        <dbReference type="EMBL" id="JAH57222.1"/>
    </source>
</evidence>
<reference evidence="1" key="1">
    <citation type="submission" date="2014-11" db="EMBL/GenBank/DDBJ databases">
        <authorList>
            <person name="Amaro Gonzalez C."/>
        </authorList>
    </citation>
    <scope>NUCLEOTIDE SEQUENCE</scope>
</reference>
<organism evidence="1">
    <name type="scientific">Anguilla anguilla</name>
    <name type="common">European freshwater eel</name>
    <name type="synonym">Muraena anguilla</name>
    <dbReference type="NCBI Taxonomy" id="7936"/>
    <lineage>
        <taxon>Eukaryota</taxon>
        <taxon>Metazoa</taxon>
        <taxon>Chordata</taxon>
        <taxon>Craniata</taxon>
        <taxon>Vertebrata</taxon>
        <taxon>Euteleostomi</taxon>
        <taxon>Actinopterygii</taxon>
        <taxon>Neopterygii</taxon>
        <taxon>Teleostei</taxon>
        <taxon>Anguilliformes</taxon>
        <taxon>Anguillidae</taxon>
        <taxon>Anguilla</taxon>
    </lineage>
</organism>
<sequence>MWVYSSESLLKGSNCTFNKVFQKVPASQKS</sequence>
<name>A0A0E9TUU6_ANGAN</name>